<keyword evidence="2 9" id="KW-0696">RNA-directed RNA polymerase</keyword>
<evidence type="ECO:0000256" key="2">
    <source>
        <dbReference type="ARBA" id="ARBA00022484"/>
    </source>
</evidence>
<name>A0A9N7RQC1_STRHE</name>
<dbReference type="AlphaFoldDB" id="A0A9N7RQC1"/>
<evidence type="ECO:0000259" key="11">
    <source>
        <dbReference type="Pfam" id="PF26249"/>
    </source>
</evidence>
<evidence type="ECO:0000256" key="9">
    <source>
        <dbReference type="RuleBase" id="RU363098"/>
    </source>
</evidence>
<dbReference type="InterPro" id="IPR058697">
    <property type="entry name" value="RDRP3-5_N"/>
</dbReference>
<evidence type="ECO:0000256" key="8">
    <source>
        <dbReference type="ARBA" id="ARBA00093763"/>
    </source>
</evidence>
<protein>
    <recommendedName>
        <fullName evidence="9">RNA-dependent RNA polymerase</fullName>
        <ecNumber evidence="9">2.7.7.48</ecNumber>
    </recommendedName>
</protein>
<dbReference type="GO" id="GO:0003968">
    <property type="term" value="F:RNA-directed RNA polymerase activity"/>
    <property type="evidence" value="ECO:0007669"/>
    <property type="project" value="UniProtKB-KW"/>
</dbReference>
<evidence type="ECO:0000256" key="6">
    <source>
        <dbReference type="ARBA" id="ARBA00023158"/>
    </source>
</evidence>
<dbReference type="Pfam" id="PF05183">
    <property type="entry name" value="RdRP"/>
    <property type="match status" value="1"/>
</dbReference>
<dbReference type="InterPro" id="IPR058752">
    <property type="entry name" value="RDRP_C_head"/>
</dbReference>
<dbReference type="InterPro" id="IPR007855">
    <property type="entry name" value="RDRP"/>
</dbReference>
<comment type="catalytic activity">
    <reaction evidence="7 9">
        <text>RNA(n) + a ribonucleoside 5'-triphosphate = RNA(n+1) + diphosphate</text>
        <dbReference type="Rhea" id="RHEA:21248"/>
        <dbReference type="Rhea" id="RHEA-COMP:14527"/>
        <dbReference type="Rhea" id="RHEA-COMP:17342"/>
        <dbReference type="ChEBI" id="CHEBI:33019"/>
        <dbReference type="ChEBI" id="CHEBI:61557"/>
        <dbReference type="ChEBI" id="CHEBI:140395"/>
        <dbReference type="EC" id="2.7.7.48"/>
    </reaction>
</comment>
<accession>A0A9N7RQC1</accession>
<feature type="domain" description="RDRP C-terminal head" evidence="13">
    <location>
        <begin position="885"/>
        <end position="972"/>
    </location>
</feature>
<keyword evidence="15" id="KW-1185">Reference proteome</keyword>
<comment type="caution">
    <text evidence="14">The sequence shown here is derived from an EMBL/GenBank/DDBJ whole genome shotgun (WGS) entry which is preliminary data.</text>
</comment>
<dbReference type="OrthoDB" id="6513042at2759"/>
<comment type="similarity">
    <text evidence="1 9">Belongs to the RdRP family.</text>
</comment>
<proteinExistence type="inferred from homology"/>
<evidence type="ECO:0000256" key="5">
    <source>
        <dbReference type="ARBA" id="ARBA00022884"/>
    </source>
</evidence>
<evidence type="ECO:0000259" key="10">
    <source>
        <dbReference type="Pfam" id="PF05183"/>
    </source>
</evidence>
<feature type="domain" description="RDRP helical" evidence="12">
    <location>
        <begin position="165"/>
        <end position="224"/>
    </location>
</feature>
<reference evidence="14" key="1">
    <citation type="submission" date="2019-12" db="EMBL/GenBank/DDBJ databases">
        <authorList>
            <person name="Scholes J."/>
        </authorList>
    </citation>
    <scope>NUCLEOTIDE SEQUENCE</scope>
</reference>
<feature type="domain" description="RDRP3-5 N-terminal" evidence="11">
    <location>
        <begin position="7"/>
        <end position="74"/>
    </location>
</feature>
<comment type="function">
    <text evidence="8 9">Probably involved in the RNA silencing pathway and required for the generation of small interfering RNAs (siRNAs).</text>
</comment>
<dbReference type="PANTHER" id="PTHR23079">
    <property type="entry name" value="RNA-DEPENDENT RNA POLYMERASE"/>
    <property type="match status" value="1"/>
</dbReference>
<gene>
    <name evidence="14" type="ORF">SHERM_00496</name>
</gene>
<dbReference type="Pfam" id="PF26249">
    <property type="entry name" value="4HB_RdRP3_N"/>
    <property type="match status" value="1"/>
</dbReference>
<keyword evidence="4 9" id="KW-0548">Nucleotidyltransferase</keyword>
<evidence type="ECO:0000256" key="1">
    <source>
        <dbReference type="ARBA" id="ARBA00005762"/>
    </source>
</evidence>
<keyword evidence="3 9" id="KW-0808">Transferase</keyword>
<dbReference type="EC" id="2.7.7.48" evidence="9"/>
<keyword evidence="5 9" id="KW-0694">RNA-binding</keyword>
<dbReference type="PANTHER" id="PTHR23079:SF55">
    <property type="entry name" value="RNA-DIRECTED RNA POLYMERASE"/>
    <property type="match status" value="1"/>
</dbReference>
<feature type="domain" description="RDRP core" evidence="10">
    <location>
        <begin position="247"/>
        <end position="850"/>
    </location>
</feature>
<evidence type="ECO:0000259" key="13">
    <source>
        <dbReference type="Pfam" id="PF26253"/>
    </source>
</evidence>
<dbReference type="InterPro" id="IPR057596">
    <property type="entry name" value="RDRP_core"/>
</dbReference>
<dbReference type="GO" id="GO:0031380">
    <property type="term" value="C:nuclear RNA-directed RNA polymerase complex"/>
    <property type="evidence" value="ECO:0007669"/>
    <property type="project" value="TreeGrafter"/>
</dbReference>
<dbReference type="GO" id="GO:0030422">
    <property type="term" value="P:siRNA processing"/>
    <property type="evidence" value="ECO:0007669"/>
    <property type="project" value="TreeGrafter"/>
</dbReference>
<dbReference type="InterPro" id="IPR058751">
    <property type="entry name" value="RDRP_helical"/>
</dbReference>
<evidence type="ECO:0000313" key="15">
    <source>
        <dbReference type="Proteomes" id="UP001153555"/>
    </source>
</evidence>
<dbReference type="Proteomes" id="UP001153555">
    <property type="component" value="Unassembled WGS sequence"/>
</dbReference>
<keyword evidence="6 9" id="KW-0943">RNA-mediated gene silencing</keyword>
<dbReference type="Pfam" id="PF26253">
    <property type="entry name" value="RdRP_head"/>
    <property type="match status" value="1"/>
</dbReference>
<evidence type="ECO:0000256" key="4">
    <source>
        <dbReference type="ARBA" id="ARBA00022695"/>
    </source>
</evidence>
<evidence type="ECO:0000256" key="7">
    <source>
        <dbReference type="ARBA" id="ARBA00048744"/>
    </source>
</evidence>
<dbReference type="Pfam" id="PF26252">
    <property type="entry name" value="RdRP_helical"/>
    <property type="match status" value="1"/>
</dbReference>
<dbReference type="GO" id="GO:0003723">
    <property type="term" value="F:RNA binding"/>
    <property type="evidence" value="ECO:0007669"/>
    <property type="project" value="UniProtKB-KW"/>
</dbReference>
<evidence type="ECO:0000313" key="14">
    <source>
        <dbReference type="EMBL" id="CAA0840415.1"/>
    </source>
</evidence>
<sequence>MVCRDSEVRLPESVEMMIERICLEREQPPLWNDARQMLAMIGEQASIKVLTTILFSNKPIKTFGGYVRWLVLNNPSIVGQKLDGDTLEDSVSSLSMDSPSSSHYRTAHRNISCQPSFEDVSRGKMNSETQGKMSFSPNTQSPFACEFRETTWSGAISQQLTILDKLEFRKLFLLLSYIGKEKLEAVVTLAGAENIYAMKDLPMKDFETKIWDTYGQRFYAESDRSEYFAWDSGKTHLYYCHVCEDGSYYFKGPYLNSTRTHLQRSLGDDNILIVKFPKQWQSVIGNIMNEGILVGLRRYRFFVFKDERKKVKKNKAVVDKNTYSAVKCYFVRIDPASQNDADKHYILSGKTIREARCLFMHIHTLSTIEKYMARLSLILSKTIKLEINFAAVKVEIIEDIPFRDEKGSIIHDEDGKPILHTDGTGFISEDLAMKCPKDFSAAKYLRDSSFEFVDFEQIASQKREADNRNKELPLLMQCRLFYNGYAVKGTLLVNKKLEAGTIQIRPSMIKVEKDETLPATGSFNSLEIVNISRRPSRNYLSKYLIALLSYGGVPQEFFLNLLMNALEETRNVYSNRRAAIRVASNHDGLDSGFVAQRMISCGVPLNEPYLQHCLSNLECGEKTKLREGKIPVAESFYLMGTADPTGVLNNDEVCVILDNGPISGSVLVYRNPGMHFGDVHIMKAVYVKKLEEFIGNAKYGIFFSTKGCRQAAYEMATGDFDGDMYWVSRNPELLKYFRAHEPWHRVYPVPHSEKKNPQDFSMATAADSWLAYMDRLLTLGDDRATEKELLKTKMIQLVDIYYDALDAPKSGKKVPVPDGLKVELFPHHMERDPDISYESGSVLGQIYKRVKEFKADTAQENGIWKLPCLDVPVPERYLDMWRARYENYRKEMSKALKSSEESKNYAANEVINKYKQLLYEASDMEESQKDSSVIYDEAIAIYNVTYDYAMSHGVKKCGFAWRVAGSALCSLCAWQLGGPKERPVVILPSVLRDLLN</sequence>
<evidence type="ECO:0000256" key="3">
    <source>
        <dbReference type="ARBA" id="ARBA00022679"/>
    </source>
</evidence>
<evidence type="ECO:0000259" key="12">
    <source>
        <dbReference type="Pfam" id="PF26252"/>
    </source>
</evidence>
<organism evidence="14 15">
    <name type="scientific">Striga hermonthica</name>
    <name type="common">Purple witchweed</name>
    <name type="synonym">Buchnera hermonthica</name>
    <dbReference type="NCBI Taxonomy" id="68872"/>
    <lineage>
        <taxon>Eukaryota</taxon>
        <taxon>Viridiplantae</taxon>
        <taxon>Streptophyta</taxon>
        <taxon>Embryophyta</taxon>
        <taxon>Tracheophyta</taxon>
        <taxon>Spermatophyta</taxon>
        <taxon>Magnoliopsida</taxon>
        <taxon>eudicotyledons</taxon>
        <taxon>Gunneridae</taxon>
        <taxon>Pentapetalae</taxon>
        <taxon>asterids</taxon>
        <taxon>lamiids</taxon>
        <taxon>Lamiales</taxon>
        <taxon>Orobanchaceae</taxon>
        <taxon>Buchnereae</taxon>
        <taxon>Striga</taxon>
    </lineage>
</organism>
<dbReference type="EMBL" id="CACSLK010032525">
    <property type="protein sequence ID" value="CAA0840415.1"/>
    <property type="molecule type" value="Genomic_DNA"/>
</dbReference>